<dbReference type="AlphaFoldDB" id="A0AAF0Q0T9"/>
<sequence length="59" mass="6658">MISSQMQGPGPLQSMLVQVCVQYNWKAVALEVGEVTSVPHQLEWTRLFCPMVINSLRLI</sequence>
<dbReference type="Proteomes" id="UP001234989">
    <property type="component" value="Chromosome 2"/>
</dbReference>
<evidence type="ECO:0000313" key="1">
    <source>
        <dbReference type="EMBL" id="WMV14714.1"/>
    </source>
</evidence>
<evidence type="ECO:0000313" key="2">
    <source>
        <dbReference type="Proteomes" id="UP001234989"/>
    </source>
</evidence>
<keyword evidence="2" id="KW-1185">Reference proteome</keyword>
<protein>
    <submittedName>
        <fullName evidence="1">Uncharacterized protein</fullName>
    </submittedName>
</protein>
<name>A0AAF0Q0T9_SOLVR</name>
<organism evidence="1 2">
    <name type="scientific">Solanum verrucosum</name>
    <dbReference type="NCBI Taxonomy" id="315347"/>
    <lineage>
        <taxon>Eukaryota</taxon>
        <taxon>Viridiplantae</taxon>
        <taxon>Streptophyta</taxon>
        <taxon>Embryophyta</taxon>
        <taxon>Tracheophyta</taxon>
        <taxon>Spermatophyta</taxon>
        <taxon>Magnoliopsida</taxon>
        <taxon>eudicotyledons</taxon>
        <taxon>Gunneridae</taxon>
        <taxon>Pentapetalae</taxon>
        <taxon>asterids</taxon>
        <taxon>lamiids</taxon>
        <taxon>Solanales</taxon>
        <taxon>Solanaceae</taxon>
        <taxon>Solanoideae</taxon>
        <taxon>Solaneae</taxon>
        <taxon>Solanum</taxon>
    </lineage>
</organism>
<dbReference type="EMBL" id="CP133613">
    <property type="protein sequence ID" value="WMV14714.1"/>
    <property type="molecule type" value="Genomic_DNA"/>
</dbReference>
<gene>
    <name evidence="1" type="ORF">MTR67_008099</name>
</gene>
<reference evidence="1" key="1">
    <citation type="submission" date="2023-08" db="EMBL/GenBank/DDBJ databases">
        <title>A de novo genome assembly of Solanum verrucosum Schlechtendal, a Mexican diploid species geographically isolated from the other diploid A-genome species in potato relatives.</title>
        <authorList>
            <person name="Hosaka K."/>
        </authorList>
    </citation>
    <scope>NUCLEOTIDE SEQUENCE</scope>
    <source>
        <tissue evidence="1">Young leaves</tissue>
    </source>
</reference>
<proteinExistence type="predicted"/>
<accession>A0AAF0Q0T9</accession>